<dbReference type="EMBL" id="CP042806">
    <property type="protein sequence ID" value="QEE27683.1"/>
    <property type="molecule type" value="Genomic_DNA"/>
</dbReference>
<name>A0A5B9E5Y3_9BACT</name>
<proteinExistence type="predicted"/>
<dbReference type="AlphaFoldDB" id="A0A5B9E5Y3"/>
<evidence type="ECO:0000313" key="1">
    <source>
        <dbReference type="EMBL" id="QEE27683.1"/>
    </source>
</evidence>
<dbReference type="KEGG" id="talb:FTW19_06550"/>
<dbReference type="Proteomes" id="UP000321820">
    <property type="component" value="Chromosome"/>
</dbReference>
<dbReference type="OrthoDB" id="111307at2"/>
<organism evidence="1 2">
    <name type="scientific">Terriglobus albidus</name>
    <dbReference type="NCBI Taxonomy" id="1592106"/>
    <lineage>
        <taxon>Bacteria</taxon>
        <taxon>Pseudomonadati</taxon>
        <taxon>Acidobacteriota</taxon>
        <taxon>Terriglobia</taxon>
        <taxon>Terriglobales</taxon>
        <taxon>Acidobacteriaceae</taxon>
        <taxon>Terriglobus</taxon>
    </lineage>
</organism>
<reference evidence="1 2" key="1">
    <citation type="submission" date="2019-08" db="EMBL/GenBank/DDBJ databases">
        <title>Complete genome sequence of Terriglobus albidus strain ORNL.</title>
        <authorList>
            <person name="Podar M."/>
        </authorList>
    </citation>
    <scope>NUCLEOTIDE SEQUENCE [LARGE SCALE GENOMIC DNA]</scope>
    <source>
        <strain evidence="1 2">ORNL</strain>
    </source>
</reference>
<dbReference type="RefSeq" id="WP_147646874.1">
    <property type="nucleotide sequence ID" value="NZ_CP042806.1"/>
</dbReference>
<evidence type="ECO:0000313" key="2">
    <source>
        <dbReference type="Proteomes" id="UP000321820"/>
    </source>
</evidence>
<gene>
    <name evidence="1" type="ORF">FTW19_06550</name>
</gene>
<sequence length="284" mass="30769">MISRDDCSDRPAKFLEGARSPTVVEDDGTIYGQVFPRKGQPDEVELHYYHLWRRDCGEMGHRLDAEHVSVLVRTGASIADAKALYWYAAAHEDTICDASHLARAATLHAEEHGGTIWISEGKHASFLSEAMCTHGCGGDRCARMKPLKAKQIINVGEADTPMNGMVWLNSIEWPLSGKLSRSDFPEMRVARVERLPETDIVWANPAKRPAQATILGANAGISGAATGIRATDTALDVANSSTSSALDTTTGKTGKALKGSSRNVWKAVKKSVQKTGEVLNGKRE</sequence>
<accession>A0A5B9E5Y3</accession>
<keyword evidence="2" id="KW-1185">Reference proteome</keyword>
<protein>
    <submittedName>
        <fullName evidence="1">Uncharacterized protein</fullName>
    </submittedName>
</protein>